<dbReference type="EMBL" id="BKCJ010003020">
    <property type="protein sequence ID" value="GEU52473.1"/>
    <property type="molecule type" value="Genomic_DNA"/>
</dbReference>
<feature type="compositionally biased region" description="Polar residues" evidence="1">
    <location>
        <begin position="360"/>
        <end position="377"/>
    </location>
</feature>
<evidence type="ECO:0008006" key="3">
    <source>
        <dbReference type="Google" id="ProtNLM"/>
    </source>
</evidence>
<gene>
    <name evidence="2" type="ORF">Tci_024451</name>
</gene>
<organism evidence="2">
    <name type="scientific">Tanacetum cinerariifolium</name>
    <name type="common">Dalmatian daisy</name>
    <name type="synonym">Chrysanthemum cinerariifolium</name>
    <dbReference type="NCBI Taxonomy" id="118510"/>
    <lineage>
        <taxon>Eukaryota</taxon>
        <taxon>Viridiplantae</taxon>
        <taxon>Streptophyta</taxon>
        <taxon>Embryophyta</taxon>
        <taxon>Tracheophyta</taxon>
        <taxon>Spermatophyta</taxon>
        <taxon>Magnoliopsida</taxon>
        <taxon>eudicotyledons</taxon>
        <taxon>Gunneridae</taxon>
        <taxon>Pentapetalae</taxon>
        <taxon>asterids</taxon>
        <taxon>campanulids</taxon>
        <taxon>Asterales</taxon>
        <taxon>Asteraceae</taxon>
        <taxon>Asteroideae</taxon>
        <taxon>Anthemideae</taxon>
        <taxon>Anthemidinae</taxon>
        <taxon>Tanacetum</taxon>
    </lineage>
</organism>
<accession>A0A6L2KSD8</accession>
<feature type="compositionally biased region" description="Basic and acidic residues" evidence="1">
    <location>
        <begin position="378"/>
        <end position="401"/>
    </location>
</feature>
<dbReference type="AlphaFoldDB" id="A0A6L2KSD8"/>
<sequence length="479" mass="54787">MQFGTIVQFGTSLSSLAQSLIKSFMFDSVDFQDYPSRGYHELYTVQRCVDVPYTLTKWYQEPDYDKQWQKIGVECTIKGEKQNKNKSKSWKIGEIKYRQNITCWNYNQKGHFQNKCSKVVASRVKVINMAVGDSDDALVCCVENTVEDHIMDFGASFHATYCKEELERIGMSMLAFKGNVLEVRKLDIYFYKPGGFGKQKNLSFIMSVKTRKLQRSYGRYNANLQFGVAKRFSQTFIAKSMRLRAEAPNMLWADSISMAYLIYCMPYVLIGLRIPEEEWRGKDNSLAHLKVFGCDSFVKVKNVCGEAMKCTFIGDDSNEIRYSFWDTKSHQNSQVALVDIPENLAKNDSIVVEYGLSSKITQSPGRSSDTSEGSKNYRSFEDSGRSDEEYYKDRASSKEGGSETPHVRRSNTKSKALVRYYPLANYLLLTRNGKPESYLEALNIKESVQWKKAIIEEMISLEKNPTCSLVRILAGKKAS</sequence>
<protein>
    <recommendedName>
        <fullName evidence="3">Zinc finger, CCHC-type</fullName>
    </recommendedName>
</protein>
<evidence type="ECO:0000313" key="2">
    <source>
        <dbReference type="EMBL" id="GEU52473.1"/>
    </source>
</evidence>
<evidence type="ECO:0000256" key="1">
    <source>
        <dbReference type="SAM" id="MobiDB-lite"/>
    </source>
</evidence>
<reference evidence="2" key="1">
    <citation type="journal article" date="2019" name="Sci. Rep.">
        <title>Draft genome of Tanacetum cinerariifolium, the natural source of mosquito coil.</title>
        <authorList>
            <person name="Yamashiro T."/>
            <person name="Shiraishi A."/>
            <person name="Satake H."/>
            <person name="Nakayama K."/>
        </authorList>
    </citation>
    <scope>NUCLEOTIDE SEQUENCE</scope>
</reference>
<comment type="caution">
    <text evidence="2">The sequence shown here is derived from an EMBL/GenBank/DDBJ whole genome shotgun (WGS) entry which is preliminary data.</text>
</comment>
<name>A0A6L2KSD8_TANCI</name>
<feature type="region of interest" description="Disordered" evidence="1">
    <location>
        <begin position="360"/>
        <end position="411"/>
    </location>
</feature>
<proteinExistence type="predicted"/>